<evidence type="ECO:0000256" key="6">
    <source>
        <dbReference type="ARBA" id="ARBA00023014"/>
    </source>
</evidence>
<evidence type="ECO:0000256" key="2">
    <source>
        <dbReference type="ARBA" id="ARBA00022714"/>
    </source>
</evidence>
<dbReference type="InterPro" id="IPR036922">
    <property type="entry name" value="Rieske_2Fe-2S_sf"/>
</dbReference>
<keyword evidence="6" id="KW-0411">Iron-sulfur</keyword>
<sequence length="446" mass="50755">MPQITQEEDFPGGLKARTAERAVLDKTRYTNPTVREREWEKIWSRCWLFAGLVSDIPGAGDYFLYELGPESVVVLRDEDGNVGAFYNVCQHRGNRIFSGSPGWVKQVACPYHGWRYHLDGSLAEVPDADRFCPAITAQERSLKTVRVEVWAGLVWLNFDPGAEPLADYLGPIVSRLEPYRFENMLLAKHQTVALDANWKTVRDNFLEQYHVDFIHPQHAGFVDCCNSINTLWPMGHSATVVEGFVTNSRYRVPEEVPEPLRPFLESLGLDPAAFSGRVPEIRAAVQQRKREVGDLLGHDYSPLSDAQLSDVWQYDIFPNTFMTINPEELWIFGPRPHPTDHEKCFLDKFTLQIPAETGCDEAKGLSLHPALCVSRDAERPEHESFTRDDVLAGKHSLTITIDQDIEYLPDMQAGMRSRGFDRAVLNADEVRVQHFHDWVDAWCADD</sequence>
<dbReference type="InterPro" id="IPR015879">
    <property type="entry name" value="Ring_hydroxy_dOase_asu_C_dom"/>
</dbReference>
<dbReference type="EMBL" id="SHNP01000001">
    <property type="protein sequence ID" value="MCX2972370.1"/>
    <property type="molecule type" value="Genomic_DNA"/>
</dbReference>
<reference evidence="8" key="1">
    <citation type="submission" date="2019-02" db="EMBL/GenBank/DDBJ databases">
        <authorList>
            <person name="Li S.-H."/>
        </authorList>
    </citation>
    <scope>NUCLEOTIDE SEQUENCE</scope>
    <source>
        <strain evidence="8">IMCC8485</strain>
    </source>
</reference>
<name>A0ABT3SQX1_9GAMM</name>
<dbReference type="CDD" id="cd03469">
    <property type="entry name" value="Rieske_RO_Alpha_N"/>
    <property type="match status" value="1"/>
</dbReference>
<evidence type="ECO:0000313" key="8">
    <source>
        <dbReference type="EMBL" id="MCX2972370.1"/>
    </source>
</evidence>
<organism evidence="8 9">
    <name type="scientific">Candidatus Seongchinamella marina</name>
    <dbReference type="NCBI Taxonomy" id="2518990"/>
    <lineage>
        <taxon>Bacteria</taxon>
        <taxon>Pseudomonadati</taxon>
        <taxon>Pseudomonadota</taxon>
        <taxon>Gammaproteobacteria</taxon>
        <taxon>Cellvibrionales</taxon>
        <taxon>Halieaceae</taxon>
        <taxon>Seongchinamella</taxon>
    </lineage>
</organism>
<dbReference type="PROSITE" id="PS51296">
    <property type="entry name" value="RIESKE"/>
    <property type="match status" value="1"/>
</dbReference>
<evidence type="ECO:0000313" key="9">
    <source>
        <dbReference type="Proteomes" id="UP001143307"/>
    </source>
</evidence>
<dbReference type="CDD" id="cd08882">
    <property type="entry name" value="RHO_alpha_C_MupW-like"/>
    <property type="match status" value="1"/>
</dbReference>
<dbReference type="Pfam" id="PF00355">
    <property type="entry name" value="Rieske"/>
    <property type="match status" value="1"/>
</dbReference>
<keyword evidence="4" id="KW-0560">Oxidoreductase</keyword>
<dbReference type="PANTHER" id="PTHR43756:SF5">
    <property type="entry name" value="CHOLINE MONOOXYGENASE, CHLOROPLASTIC"/>
    <property type="match status" value="1"/>
</dbReference>
<accession>A0ABT3SQX1</accession>
<dbReference type="Proteomes" id="UP001143307">
    <property type="component" value="Unassembled WGS sequence"/>
</dbReference>
<comment type="cofactor">
    <cofactor evidence="1">
        <name>Fe cation</name>
        <dbReference type="ChEBI" id="CHEBI:24875"/>
    </cofactor>
</comment>
<feature type="domain" description="Rieske" evidence="7">
    <location>
        <begin position="47"/>
        <end position="156"/>
    </location>
</feature>
<evidence type="ECO:0000256" key="1">
    <source>
        <dbReference type="ARBA" id="ARBA00001962"/>
    </source>
</evidence>
<comment type="caution">
    <text evidence="8">The sequence shown here is derived from an EMBL/GenBank/DDBJ whole genome shotgun (WGS) entry which is preliminary data.</text>
</comment>
<keyword evidence="5" id="KW-0408">Iron</keyword>
<dbReference type="SUPFAM" id="SSF55961">
    <property type="entry name" value="Bet v1-like"/>
    <property type="match status" value="1"/>
</dbReference>
<dbReference type="PRINTS" id="PR00090">
    <property type="entry name" value="RNGDIOXGNASE"/>
</dbReference>
<evidence type="ECO:0000256" key="4">
    <source>
        <dbReference type="ARBA" id="ARBA00023002"/>
    </source>
</evidence>
<dbReference type="InterPro" id="IPR017941">
    <property type="entry name" value="Rieske_2Fe-2S"/>
</dbReference>
<proteinExistence type="predicted"/>
<dbReference type="Gene3D" id="2.102.10.10">
    <property type="entry name" value="Rieske [2Fe-2S] iron-sulphur domain"/>
    <property type="match status" value="1"/>
</dbReference>
<dbReference type="InterPro" id="IPR001663">
    <property type="entry name" value="Rng_hydr_dOase-A"/>
</dbReference>
<keyword evidence="8" id="KW-0223">Dioxygenase</keyword>
<keyword evidence="9" id="KW-1185">Reference proteome</keyword>
<protein>
    <submittedName>
        <fullName evidence="8">Aromatic ring-hydroxylating dioxygenase subunit alpha</fullName>
    </submittedName>
</protein>
<dbReference type="Gene3D" id="3.90.380.10">
    <property type="entry name" value="Naphthalene 1,2-dioxygenase Alpha Subunit, Chain A, domain 1"/>
    <property type="match status" value="1"/>
</dbReference>
<gene>
    <name evidence="8" type="ORF">EYC87_02050</name>
</gene>
<evidence type="ECO:0000256" key="3">
    <source>
        <dbReference type="ARBA" id="ARBA00022723"/>
    </source>
</evidence>
<dbReference type="PANTHER" id="PTHR43756">
    <property type="entry name" value="CHOLINE MONOOXYGENASE, CHLOROPLASTIC"/>
    <property type="match status" value="1"/>
</dbReference>
<evidence type="ECO:0000256" key="5">
    <source>
        <dbReference type="ARBA" id="ARBA00023004"/>
    </source>
</evidence>
<dbReference type="GO" id="GO:0051213">
    <property type="term" value="F:dioxygenase activity"/>
    <property type="evidence" value="ECO:0007669"/>
    <property type="project" value="UniProtKB-KW"/>
</dbReference>
<dbReference type="RefSeq" id="WP_279251393.1">
    <property type="nucleotide sequence ID" value="NZ_SHNP01000001.1"/>
</dbReference>
<keyword evidence="2" id="KW-0001">2Fe-2S</keyword>
<dbReference type="SUPFAM" id="SSF50022">
    <property type="entry name" value="ISP domain"/>
    <property type="match status" value="1"/>
</dbReference>
<evidence type="ECO:0000259" key="7">
    <source>
        <dbReference type="PROSITE" id="PS51296"/>
    </source>
</evidence>
<keyword evidence="3" id="KW-0479">Metal-binding</keyword>
<dbReference type="Pfam" id="PF00848">
    <property type="entry name" value="Ring_hydroxyl_A"/>
    <property type="match status" value="1"/>
</dbReference>